<organism evidence="3 4">
    <name type="scientific">Parasediminibacterium paludis</name>
    <dbReference type="NCBI Taxonomy" id="908966"/>
    <lineage>
        <taxon>Bacteria</taxon>
        <taxon>Pseudomonadati</taxon>
        <taxon>Bacteroidota</taxon>
        <taxon>Chitinophagia</taxon>
        <taxon>Chitinophagales</taxon>
        <taxon>Chitinophagaceae</taxon>
        <taxon>Parasediminibacterium</taxon>
    </lineage>
</organism>
<keyword evidence="4" id="KW-1185">Reference proteome</keyword>
<comment type="caution">
    <text evidence="3">The sequence shown here is derived from an EMBL/GenBank/DDBJ whole genome shotgun (WGS) entry which is preliminary data.</text>
</comment>
<dbReference type="Pfam" id="PF18347">
    <property type="entry name" value="DUF5606"/>
    <property type="match status" value="1"/>
</dbReference>
<reference evidence="4" key="1">
    <citation type="journal article" date="2019" name="Int. J. Syst. Evol. Microbiol.">
        <title>The Global Catalogue of Microorganisms (GCM) 10K type strain sequencing project: providing services to taxonomists for standard genome sequencing and annotation.</title>
        <authorList>
            <consortium name="The Broad Institute Genomics Platform"/>
            <consortium name="The Broad Institute Genome Sequencing Center for Infectious Disease"/>
            <person name="Wu L."/>
            <person name="Ma J."/>
        </authorList>
    </citation>
    <scope>NUCLEOTIDE SEQUENCE [LARGE SCALE GENOMIC DNA]</scope>
    <source>
        <strain evidence="4">CECT 8010</strain>
    </source>
</reference>
<evidence type="ECO:0000313" key="3">
    <source>
        <dbReference type="EMBL" id="MFC4233454.1"/>
    </source>
</evidence>
<name>A0ABV8PZH4_9BACT</name>
<feature type="domain" description="DUF5606" evidence="1">
    <location>
        <begin position="5"/>
        <end position="49"/>
    </location>
</feature>
<sequence length="140" mass="15819">MEYSKLISITGMSGLFELVGSKTDGAIVRGLEDKVTKFVSSRVHNFSHLESIEVFTIRENVNLVEVFVAMDASTETLPSEKEPQAIKAYFTKVYPDMDFERVYASDMKKMVKWFNLLKANDVAFKLSTAEETETTEEAEA</sequence>
<accession>A0ABV8PZH4</accession>
<dbReference type="Proteomes" id="UP001595906">
    <property type="component" value="Unassembled WGS sequence"/>
</dbReference>
<dbReference type="InterPro" id="IPR049282">
    <property type="entry name" value="BVU_3817_N_sf"/>
</dbReference>
<evidence type="ECO:0000313" key="4">
    <source>
        <dbReference type="Proteomes" id="UP001595906"/>
    </source>
</evidence>
<dbReference type="EMBL" id="JBHSDC010000029">
    <property type="protein sequence ID" value="MFC4233454.1"/>
    <property type="molecule type" value="Genomic_DNA"/>
</dbReference>
<dbReference type="Pfam" id="PF21186">
    <property type="entry name" value="DUF6852"/>
    <property type="match status" value="1"/>
</dbReference>
<dbReference type="Gene3D" id="2.30.30.730">
    <property type="match status" value="1"/>
</dbReference>
<evidence type="ECO:0000259" key="2">
    <source>
        <dbReference type="Pfam" id="PF21186"/>
    </source>
</evidence>
<dbReference type="InterPro" id="IPR049281">
    <property type="entry name" value="BVU_3817-like_C_sf"/>
</dbReference>
<dbReference type="InterPro" id="IPR049280">
    <property type="entry name" value="DUF6852"/>
</dbReference>
<dbReference type="InterPro" id="IPR041218">
    <property type="entry name" value="DUF5606"/>
</dbReference>
<evidence type="ECO:0000259" key="1">
    <source>
        <dbReference type="Pfam" id="PF18347"/>
    </source>
</evidence>
<protein>
    <submittedName>
        <fullName evidence="3">DUF5606 domain-containing protein</fullName>
    </submittedName>
</protein>
<dbReference type="Gene3D" id="1.10.10.1650">
    <property type="match status" value="1"/>
</dbReference>
<gene>
    <name evidence="3" type="ORF">ACFOW1_16250</name>
</gene>
<dbReference type="RefSeq" id="WP_379015734.1">
    <property type="nucleotide sequence ID" value="NZ_JBHSDC010000029.1"/>
</dbReference>
<feature type="domain" description="DUF6852" evidence="2">
    <location>
        <begin position="52"/>
        <end position="117"/>
    </location>
</feature>
<proteinExistence type="predicted"/>